<name>A0A382X3U0_9ZZZZ</name>
<sequence>MLENDDVIVEVKLSDIKVEIPTKNDGHSITAIKKLHPVRNHSNAIQAFISTNLNYQENNRQHHCFGTIKGI</sequence>
<dbReference type="AlphaFoldDB" id="A0A382X3U0"/>
<protein>
    <submittedName>
        <fullName evidence="1">Uncharacterized protein</fullName>
    </submittedName>
</protein>
<evidence type="ECO:0000313" key="1">
    <source>
        <dbReference type="EMBL" id="SVD65038.1"/>
    </source>
</evidence>
<gene>
    <name evidence="1" type="ORF">METZ01_LOCUS417892</name>
</gene>
<dbReference type="EMBL" id="UINC01164274">
    <property type="protein sequence ID" value="SVD65038.1"/>
    <property type="molecule type" value="Genomic_DNA"/>
</dbReference>
<accession>A0A382X3U0</accession>
<feature type="non-terminal residue" evidence="1">
    <location>
        <position position="71"/>
    </location>
</feature>
<proteinExistence type="predicted"/>
<organism evidence="1">
    <name type="scientific">marine metagenome</name>
    <dbReference type="NCBI Taxonomy" id="408172"/>
    <lineage>
        <taxon>unclassified sequences</taxon>
        <taxon>metagenomes</taxon>
        <taxon>ecological metagenomes</taxon>
    </lineage>
</organism>
<reference evidence="1" key="1">
    <citation type="submission" date="2018-05" db="EMBL/GenBank/DDBJ databases">
        <authorList>
            <person name="Lanie J.A."/>
            <person name="Ng W.-L."/>
            <person name="Kazmierczak K.M."/>
            <person name="Andrzejewski T.M."/>
            <person name="Davidsen T.M."/>
            <person name="Wayne K.J."/>
            <person name="Tettelin H."/>
            <person name="Glass J.I."/>
            <person name="Rusch D."/>
            <person name="Podicherti R."/>
            <person name="Tsui H.-C.T."/>
            <person name="Winkler M.E."/>
        </authorList>
    </citation>
    <scope>NUCLEOTIDE SEQUENCE</scope>
</reference>